<feature type="transmembrane region" description="Helical" evidence="8">
    <location>
        <begin position="362"/>
        <end position="380"/>
    </location>
</feature>
<feature type="transmembrane region" description="Helical" evidence="8">
    <location>
        <begin position="265"/>
        <end position="290"/>
    </location>
</feature>
<feature type="transmembrane region" description="Helical" evidence="8">
    <location>
        <begin position="327"/>
        <end position="350"/>
    </location>
</feature>
<dbReference type="NCBIfam" id="NF037979">
    <property type="entry name" value="Na_transp"/>
    <property type="match status" value="1"/>
</dbReference>
<keyword evidence="5 8" id="KW-0472">Membrane</keyword>
<feature type="transmembrane region" description="Helical" evidence="8">
    <location>
        <begin position="400"/>
        <end position="421"/>
    </location>
</feature>
<sequence length="594" mass="63436">MSTEKPRGGAAKEAFSGRTMFIFAAIGSAVGLGNIWRFPYVAFDNGGGAFMIPYLVALLTAGIPLLMLDYAIGHRYRGSAPLSFRRLHPKLETIGWWQLCICVVIAIYYALIIGWAMQYTVFSFGKVWGDDPASFFMKDYMRVSDQVTIGFDFIWPVFIATAIAWLVLLVVLMLGVQNGIGKMNVVLIPLLVVMFLIMVGMALTLPGAAKGLDALFTPSWGALADSSVWVAAYGQIFFSLSVGFGIMVTYASYLKPRSDLSGSALVVGFANSSFELLAGIGVFAALGFMANASGTQVADVATSGIGLAFIAFPAIISQAPFGTLIGVLFFGALAFAGFTSLISIVEVIVAGVRDKLGLSRPAAVSLVVIPLAALSLLFFPTTTGLNLLDVVDSFVNNFGIVTAALISVMLLSAGFTALPTLRDHINSVSSFKLGRTWMIMAGGITPLILGYILIDQVTKTASEGYNDMPQWFVNTFGWGMAAALVVIAFLLSRLPWSRRTAEAFTSPAPAIQDAYLDRKAIARHDPLTHYTGTAGRTAALDQDFSLRAIDRGTVVRKDAPWAHSAGENVPDGADRAQSRPATGSQSRPTEGELS</sequence>
<feature type="transmembrane region" description="Helical" evidence="8">
    <location>
        <begin position="51"/>
        <end position="73"/>
    </location>
</feature>
<dbReference type="PROSITE" id="PS00610">
    <property type="entry name" value="NA_NEUROTRAN_SYMP_1"/>
    <property type="match status" value="1"/>
</dbReference>
<evidence type="ECO:0000256" key="7">
    <source>
        <dbReference type="SAM" id="MobiDB-lite"/>
    </source>
</evidence>
<feature type="transmembrane region" description="Helical" evidence="8">
    <location>
        <begin position="433"/>
        <end position="452"/>
    </location>
</feature>
<dbReference type="OrthoDB" id="9762833at2"/>
<dbReference type="InterPro" id="IPR000175">
    <property type="entry name" value="Na/ntran_symport"/>
</dbReference>
<dbReference type="GO" id="GO:0015293">
    <property type="term" value="F:symporter activity"/>
    <property type="evidence" value="ECO:0007669"/>
    <property type="project" value="UniProtKB-KW"/>
</dbReference>
<evidence type="ECO:0000256" key="8">
    <source>
        <dbReference type="SAM" id="Phobius"/>
    </source>
</evidence>
<dbReference type="Proteomes" id="UP000249516">
    <property type="component" value="Unassembled WGS sequence"/>
</dbReference>
<feature type="compositionally biased region" description="Polar residues" evidence="7">
    <location>
        <begin position="579"/>
        <end position="588"/>
    </location>
</feature>
<dbReference type="RefSeq" id="WP_110920278.1">
    <property type="nucleotide sequence ID" value="NZ_PNJG02000001.1"/>
</dbReference>
<evidence type="ECO:0000256" key="1">
    <source>
        <dbReference type="ARBA" id="ARBA00004141"/>
    </source>
</evidence>
<dbReference type="CDD" id="cd10334">
    <property type="entry name" value="SLC6sbd_u1"/>
    <property type="match status" value="1"/>
</dbReference>
<dbReference type="SUPFAM" id="SSF161070">
    <property type="entry name" value="SNF-like"/>
    <property type="match status" value="1"/>
</dbReference>
<keyword evidence="3 6" id="KW-0812">Transmembrane</keyword>
<dbReference type="EMBL" id="PNJG02000001">
    <property type="protein sequence ID" value="RKQ36993.1"/>
    <property type="molecule type" value="Genomic_DNA"/>
</dbReference>
<feature type="transmembrane region" description="Helical" evidence="8">
    <location>
        <begin position="472"/>
        <end position="491"/>
    </location>
</feature>
<comment type="subcellular location">
    <subcellularLocation>
        <location evidence="1">Membrane</location>
        <topology evidence="1">Multi-pass membrane protein</topology>
    </subcellularLocation>
</comment>
<dbReference type="PANTHER" id="PTHR42948:SF1">
    <property type="entry name" value="TRANSPORTER"/>
    <property type="match status" value="1"/>
</dbReference>
<comment type="similarity">
    <text evidence="6">Belongs to the sodium:neurotransmitter symporter (SNF) (TC 2.A.22) family.</text>
</comment>
<evidence type="ECO:0000256" key="2">
    <source>
        <dbReference type="ARBA" id="ARBA00022448"/>
    </source>
</evidence>
<name>A0A495AB31_9MICC</name>
<keyword evidence="4 8" id="KW-1133">Transmembrane helix</keyword>
<dbReference type="PROSITE" id="PS50267">
    <property type="entry name" value="NA_NEUROTRAN_SYMP_3"/>
    <property type="match status" value="1"/>
</dbReference>
<feature type="transmembrane region" description="Helical" evidence="8">
    <location>
        <begin position="21"/>
        <end position="39"/>
    </location>
</feature>
<reference evidence="9 10" key="1">
    <citation type="submission" date="2018-10" db="EMBL/GenBank/DDBJ databases">
        <title>Kocuria tytouropygialis sp. nov., isolated from the uropygial gland of an American barn owl (Tyto furcata).</title>
        <authorList>
            <person name="Braun M.S."/>
            <person name="Wang E."/>
            <person name="Zimmermann S."/>
            <person name="Wagner H."/>
            <person name="Wink M."/>
        </authorList>
    </citation>
    <scope>NUCLEOTIDE SEQUENCE [LARGE SCALE GENOMIC DNA]</scope>
    <source>
        <strain evidence="9 10">442</strain>
    </source>
</reference>
<keyword evidence="10" id="KW-1185">Reference proteome</keyword>
<keyword evidence="6" id="KW-0769">Symport</keyword>
<proteinExistence type="inferred from homology"/>
<gene>
    <name evidence="9" type="ORF">C1C97_005200</name>
</gene>
<evidence type="ECO:0000256" key="6">
    <source>
        <dbReference type="RuleBase" id="RU003732"/>
    </source>
</evidence>
<dbReference type="InterPro" id="IPR037272">
    <property type="entry name" value="SNS_sf"/>
</dbReference>
<evidence type="ECO:0000313" key="10">
    <source>
        <dbReference type="Proteomes" id="UP000249516"/>
    </source>
</evidence>
<feature type="transmembrane region" description="Helical" evidence="8">
    <location>
        <begin position="228"/>
        <end position="253"/>
    </location>
</feature>
<dbReference type="PRINTS" id="PR00176">
    <property type="entry name" value="NANEUSMPORT"/>
</dbReference>
<feature type="transmembrane region" description="Helical" evidence="8">
    <location>
        <begin position="186"/>
        <end position="208"/>
    </location>
</feature>
<protein>
    <recommendedName>
        <fullName evidence="6">Transporter</fullName>
    </recommendedName>
</protein>
<dbReference type="PANTHER" id="PTHR42948">
    <property type="entry name" value="TRANSPORTER"/>
    <property type="match status" value="1"/>
</dbReference>
<dbReference type="AlphaFoldDB" id="A0A495AB31"/>
<evidence type="ECO:0000313" key="9">
    <source>
        <dbReference type="EMBL" id="RKQ36993.1"/>
    </source>
</evidence>
<feature type="transmembrane region" description="Helical" evidence="8">
    <location>
        <begin position="153"/>
        <end position="174"/>
    </location>
</feature>
<comment type="caution">
    <text evidence="9">The sequence shown here is derived from an EMBL/GenBank/DDBJ whole genome shotgun (WGS) entry which is preliminary data.</text>
</comment>
<keyword evidence="2 6" id="KW-0813">Transport</keyword>
<accession>A0A495AB31</accession>
<feature type="transmembrane region" description="Helical" evidence="8">
    <location>
        <begin position="94"/>
        <end position="117"/>
    </location>
</feature>
<organism evidence="9 10">
    <name type="scientific">Kocuria tytonis</name>
    <dbReference type="NCBI Taxonomy" id="2054280"/>
    <lineage>
        <taxon>Bacteria</taxon>
        <taxon>Bacillati</taxon>
        <taxon>Actinomycetota</taxon>
        <taxon>Actinomycetes</taxon>
        <taxon>Micrococcales</taxon>
        <taxon>Micrococcaceae</taxon>
        <taxon>Kocuria</taxon>
    </lineage>
</organism>
<evidence type="ECO:0000256" key="3">
    <source>
        <dbReference type="ARBA" id="ARBA00022692"/>
    </source>
</evidence>
<dbReference type="GO" id="GO:0016020">
    <property type="term" value="C:membrane"/>
    <property type="evidence" value="ECO:0007669"/>
    <property type="project" value="UniProtKB-SubCell"/>
</dbReference>
<dbReference type="Pfam" id="PF00209">
    <property type="entry name" value="SNF"/>
    <property type="match status" value="2"/>
</dbReference>
<feature type="region of interest" description="Disordered" evidence="7">
    <location>
        <begin position="557"/>
        <end position="594"/>
    </location>
</feature>
<evidence type="ECO:0000256" key="4">
    <source>
        <dbReference type="ARBA" id="ARBA00022989"/>
    </source>
</evidence>
<evidence type="ECO:0000256" key="5">
    <source>
        <dbReference type="ARBA" id="ARBA00023136"/>
    </source>
</evidence>